<comment type="caution">
    <text evidence="1">The sequence shown here is derived from an EMBL/GenBank/DDBJ whole genome shotgun (WGS) entry which is preliminary data.</text>
</comment>
<dbReference type="Proteomes" id="UP001597180">
    <property type="component" value="Unassembled WGS sequence"/>
</dbReference>
<reference evidence="2" key="1">
    <citation type="journal article" date="2019" name="Int. J. Syst. Evol. Microbiol.">
        <title>The Global Catalogue of Microorganisms (GCM) 10K type strain sequencing project: providing services to taxonomists for standard genome sequencing and annotation.</title>
        <authorList>
            <consortium name="The Broad Institute Genomics Platform"/>
            <consortium name="The Broad Institute Genome Sequencing Center for Infectious Disease"/>
            <person name="Wu L."/>
            <person name="Ma J."/>
        </authorList>
    </citation>
    <scope>NUCLEOTIDE SEQUENCE [LARGE SCALE GENOMIC DNA]</scope>
    <source>
        <strain evidence="2">CCUG 53270</strain>
    </source>
</reference>
<organism evidence="1 2">
    <name type="scientific">Paenibacillus vulneris</name>
    <dbReference type="NCBI Taxonomy" id="1133364"/>
    <lineage>
        <taxon>Bacteria</taxon>
        <taxon>Bacillati</taxon>
        <taxon>Bacillota</taxon>
        <taxon>Bacilli</taxon>
        <taxon>Bacillales</taxon>
        <taxon>Paenibacillaceae</taxon>
        <taxon>Paenibacillus</taxon>
    </lineage>
</organism>
<evidence type="ECO:0000313" key="2">
    <source>
        <dbReference type="Proteomes" id="UP001597180"/>
    </source>
</evidence>
<protein>
    <submittedName>
        <fullName evidence="1">Uncharacterized protein</fullName>
    </submittedName>
</protein>
<keyword evidence="2" id="KW-1185">Reference proteome</keyword>
<sequence>MVGSNIGMIRQGCRTTPIDYSDVYSANYSTAAAQAEYSELRQMTA</sequence>
<gene>
    <name evidence="1" type="ORF">ACFQ4B_27475</name>
</gene>
<dbReference type="RefSeq" id="WP_345587752.1">
    <property type="nucleotide sequence ID" value="NZ_BAABJG010000014.1"/>
</dbReference>
<name>A0ABW3UVG4_9BACL</name>
<proteinExistence type="predicted"/>
<evidence type="ECO:0000313" key="1">
    <source>
        <dbReference type="EMBL" id="MFD1223871.1"/>
    </source>
</evidence>
<accession>A0ABW3UVG4</accession>
<dbReference type="EMBL" id="JBHTLU010000036">
    <property type="protein sequence ID" value="MFD1223871.1"/>
    <property type="molecule type" value="Genomic_DNA"/>
</dbReference>